<dbReference type="PANTHER" id="PTHR45138">
    <property type="entry name" value="REGULATORY COMPONENTS OF SENSORY TRANSDUCTION SYSTEM"/>
    <property type="match status" value="1"/>
</dbReference>
<dbReference type="Gene3D" id="3.30.450.40">
    <property type="match status" value="1"/>
</dbReference>
<name>A0ABS8Q726_9BURK</name>
<dbReference type="Proteomes" id="UP001179361">
    <property type="component" value="Unassembled WGS sequence"/>
</dbReference>
<evidence type="ECO:0000256" key="2">
    <source>
        <dbReference type="ARBA" id="ARBA00034247"/>
    </source>
</evidence>
<organism evidence="4 5">
    <name type="scientific">Massilia phyllostachyos</name>
    <dbReference type="NCBI Taxonomy" id="2898585"/>
    <lineage>
        <taxon>Bacteria</taxon>
        <taxon>Pseudomonadati</taxon>
        <taxon>Pseudomonadota</taxon>
        <taxon>Betaproteobacteria</taxon>
        <taxon>Burkholderiales</taxon>
        <taxon>Oxalobacteraceae</taxon>
        <taxon>Telluria group</taxon>
        <taxon>Massilia</taxon>
    </lineage>
</organism>
<comment type="catalytic activity">
    <reaction evidence="2">
        <text>2 GTP = 3',3'-c-di-GMP + 2 diphosphate</text>
        <dbReference type="Rhea" id="RHEA:24898"/>
        <dbReference type="ChEBI" id="CHEBI:33019"/>
        <dbReference type="ChEBI" id="CHEBI:37565"/>
        <dbReference type="ChEBI" id="CHEBI:58805"/>
        <dbReference type="EC" id="2.7.7.65"/>
    </reaction>
</comment>
<dbReference type="NCBIfam" id="TIGR00254">
    <property type="entry name" value="GGDEF"/>
    <property type="match status" value="1"/>
</dbReference>
<dbReference type="SMART" id="SM00267">
    <property type="entry name" value="GGDEF"/>
    <property type="match status" value="1"/>
</dbReference>
<dbReference type="PROSITE" id="PS50887">
    <property type="entry name" value="GGDEF"/>
    <property type="match status" value="1"/>
</dbReference>
<evidence type="ECO:0000313" key="4">
    <source>
        <dbReference type="EMBL" id="MCD2516425.1"/>
    </source>
</evidence>
<dbReference type="InterPro" id="IPR029787">
    <property type="entry name" value="Nucleotide_cyclase"/>
</dbReference>
<sequence>MSQQEGGRARSGLYLNPVGQRRLDFQQACGALFDGLRVAGGIEEAAALLDAQAPGVLVIDLERFEPEIDLPALGELVAKRCGAPVLALCPFTNARWLPALMAYGPLDYVIVPLGLDALADELAARLDAGFAPVHAPTPVEEDLAALLAVRSSAQQALLEADDAIRFGERLCAALLTWPGVVHAAMFQLCEGKDLRLEAQCGQQLAQAGARGLDLAALLGRGERLLQSPLRHAFPGLLAAAGGETALLDAPEKAGEAALAEALHAHGVAMVVGLPIPASGPGAPRGSLSLMFGARHTFSRAQLAAFDDLAQLAAFGLRTAELMRESEALLGRVTQLATLDALTGVANRRHGEFLMEQEIKRARRYRVPLALIAFDIDRFRNINDSFGHPVGDVALRTVADTARALLRSSDVLVRSGGEEFQVIAPHTSAIDGLKMAEKLRAAIEATEIPGCDHVTISLGVAQLGETESGDSLAVRVNAALARAKRAGRNCVELAMG</sequence>
<protein>
    <recommendedName>
        <fullName evidence="1">diguanylate cyclase</fullName>
        <ecNumber evidence="1">2.7.7.65</ecNumber>
    </recommendedName>
</protein>
<comment type="caution">
    <text evidence="4">The sequence shown here is derived from an EMBL/GenBank/DDBJ whole genome shotgun (WGS) entry which is preliminary data.</text>
</comment>
<dbReference type="InterPro" id="IPR050469">
    <property type="entry name" value="Diguanylate_Cyclase"/>
</dbReference>
<evidence type="ECO:0000313" key="5">
    <source>
        <dbReference type="Proteomes" id="UP001179361"/>
    </source>
</evidence>
<dbReference type="Gene3D" id="3.30.70.270">
    <property type="match status" value="1"/>
</dbReference>
<dbReference type="SUPFAM" id="SSF55073">
    <property type="entry name" value="Nucleotide cyclase"/>
    <property type="match status" value="1"/>
</dbReference>
<feature type="domain" description="GGDEF" evidence="3">
    <location>
        <begin position="366"/>
        <end position="495"/>
    </location>
</feature>
<dbReference type="CDD" id="cd01949">
    <property type="entry name" value="GGDEF"/>
    <property type="match status" value="1"/>
</dbReference>
<evidence type="ECO:0000259" key="3">
    <source>
        <dbReference type="PROSITE" id="PS50887"/>
    </source>
</evidence>
<evidence type="ECO:0000256" key="1">
    <source>
        <dbReference type="ARBA" id="ARBA00012528"/>
    </source>
</evidence>
<dbReference type="PANTHER" id="PTHR45138:SF9">
    <property type="entry name" value="DIGUANYLATE CYCLASE DGCM-RELATED"/>
    <property type="match status" value="1"/>
</dbReference>
<dbReference type="InterPro" id="IPR000160">
    <property type="entry name" value="GGDEF_dom"/>
</dbReference>
<accession>A0ABS8Q726</accession>
<dbReference type="InterPro" id="IPR029016">
    <property type="entry name" value="GAF-like_dom_sf"/>
</dbReference>
<keyword evidence="5" id="KW-1185">Reference proteome</keyword>
<dbReference type="EMBL" id="JAJNOC010000002">
    <property type="protein sequence ID" value="MCD2516425.1"/>
    <property type="molecule type" value="Genomic_DNA"/>
</dbReference>
<gene>
    <name evidence="4" type="ORF">LQ564_08890</name>
</gene>
<dbReference type="InterPro" id="IPR043128">
    <property type="entry name" value="Rev_trsase/Diguanyl_cyclase"/>
</dbReference>
<proteinExistence type="predicted"/>
<dbReference type="Pfam" id="PF00990">
    <property type="entry name" value="GGDEF"/>
    <property type="match status" value="1"/>
</dbReference>
<dbReference type="RefSeq" id="WP_231057743.1">
    <property type="nucleotide sequence ID" value="NZ_JAJNOC010000002.1"/>
</dbReference>
<dbReference type="EC" id="2.7.7.65" evidence="1"/>
<reference evidence="4" key="1">
    <citation type="submission" date="2021-11" db="EMBL/GenBank/DDBJ databases">
        <title>The complete genome of Massilia sp sp. G4R7.</title>
        <authorList>
            <person name="Liu L."/>
            <person name="Yue J."/>
            <person name="Yuan J."/>
            <person name="Yang F."/>
            <person name="Li L."/>
        </authorList>
    </citation>
    <scope>NUCLEOTIDE SEQUENCE</scope>
    <source>
        <strain evidence="4">G4R7</strain>
    </source>
</reference>